<accession>A0A0C3NDI3</accession>
<dbReference type="EMBL" id="KN832147">
    <property type="protein sequence ID" value="KIN93653.1"/>
    <property type="molecule type" value="Genomic_DNA"/>
</dbReference>
<dbReference type="InParanoid" id="A0A0C3NDI3"/>
<proteinExistence type="predicted"/>
<reference evidence="2" key="2">
    <citation type="submission" date="2015-01" db="EMBL/GenBank/DDBJ databases">
        <title>Evolutionary Origins and Diversification of the Mycorrhizal Mutualists.</title>
        <authorList>
            <consortium name="DOE Joint Genome Institute"/>
            <consortium name="Mycorrhizal Genomics Consortium"/>
            <person name="Kohler A."/>
            <person name="Kuo A."/>
            <person name="Nagy L.G."/>
            <person name="Floudas D."/>
            <person name="Copeland A."/>
            <person name="Barry K.W."/>
            <person name="Cichocki N."/>
            <person name="Veneault-Fourrey C."/>
            <person name="LaButti K."/>
            <person name="Lindquist E.A."/>
            <person name="Lipzen A."/>
            <person name="Lundell T."/>
            <person name="Morin E."/>
            <person name="Murat C."/>
            <person name="Riley R."/>
            <person name="Ohm R."/>
            <person name="Sun H."/>
            <person name="Tunlid A."/>
            <person name="Henrissat B."/>
            <person name="Grigoriev I.V."/>
            <person name="Hibbett D.S."/>
            <person name="Martin F."/>
        </authorList>
    </citation>
    <scope>NUCLEOTIDE SEQUENCE [LARGE SCALE GENOMIC DNA]</scope>
    <source>
        <strain evidence="2">Marx 270</strain>
    </source>
</reference>
<evidence type="ECO:0000313" key="1">
    <source>
        <dbReference type="EMBL" id="KIN93653.1"/>
    </source>
</evidence>
<dbReference type="AlphaFoldDB" id="A0A0C3NDI3"/>
<keyword evidence="2" id="KW-1185">Reference proteome</keyword>
<dbReference type="Proteomes" id="UP000054217">
    <property type="component" value="Unassembled WGS sequence"/>
</dbReference>
<evidence type="ECO:0000313" key="2">
    <source>
        <dbReference type="Proteomes" id="UP000054217"/>
    </source>
</evidence>
<sequence>MEQFQGYVDVEQCPGFCDGPCRWTTTSNDYGGPHTTELMKTVFHPYRLRLDGWQSRLDKCSGQQIALVQHELKSIVYTLSAGLLKHICTTFYNIYLRGALQRAGQVSHMVYFRQLNTPSMVQEIEALQAKINATEDEDEQRALEEDVTGKILWICWCGICADVDQLLPKVVDCIRREESISDAINTRTGDFKDSGVYAVLLLFVV</sequence>
<organism evidence="1 2">
    <name type="scientific">Pisolithus tinctorius Marx 270</name>
    <dbReference type="NCBI Taxonomy" id="870435"/>
    <lineage>
        <taxon>Eukaryota</taxon>
        <taxon>Fungi</taxon>
        <taxon>Dikarya</taxon>
        <taxon>Basidiomycota</taxon>
        <taxon>Agaricomycotina</taxon>
        <taxon>Agaricomycetes</taxon>
        <taxon>Agaricomycetidae</taxon>
        <taxon>Boletales</taxon>
        <taxon>Sclerodermatineae</taxon>
        <taxon>Pisolithaceae</taxon>
        <taxon>Pisolithus</taxon>
    </lineage>
</organism>
<reference evidence="1 2" key="1">
    <citation type="submission" date="2014-04" db="EMBL/GenBank/DDBJ databases">
        <authorList>
            <consortium name="DOE Joint Genome Institute"/>
            <person name="Kuo A."/>
            <person name="Kohler A."/>
            <person name="Costa M.D."/>
            <person name="Nagy L.G."/>
            <person name="Floudas D."/>
            <person name="Copeland A."/>
            <person name="Barry K.W."/>
            <person name="Cichocki N."/>
            <person name="Veneault-Fourrey C."/>
            <person name="LaButti K."/>
            <person name="Lindquist E.A."/>
            <person name="Lipzen A."/>
            <person name="Lundell T."/>
            <person name="Morin E."/>
            <person name="Murat C."/>
            <person name="Sun H."/>
            <person name="Tunlid A."/>
            <person name="Henrissat B."/>
            <person name="Grigoriev I.V."/>
            <person name="Hibbett D.S."/>
            <person name="Martin F."/>
            <person name="Nordberg H.P."/>
            <person name="Cantor M.N."/>
            <person name="Hua S.X."/>
        </authorList>
    </citation>
    <scope>NUCLEOTIDE SEQUENCE [LARGE SCALE GENOMIC DNA]</scope>
    <source>
        <strain evidence="1 2">Marx 270</strain>
    </source>
</reference>
<protein>
    <submittedName>
        <fullName evidence="1">Uncharacterized protein</fullName>
    </submittedName>
</protein>
<gene>
    <name evidence="1" type="ORF">M404DRAFT_486766</name>
</gene>
<name>A0A0C3NDI3_PISTI</name>
<dbReference type="HOGENOM" id="CLU_1337978_0_0_1"/>